<evidence type="ECO:0000313" key="2">
    <source>
        <dbReference type="EMBL" id="KAJ7044928.1"/>
    </source>
</evidence>
<keyword evidence="3" id="KW-1185">Reference proteome</keyword>
<feature type="region of interest" description="Disordered" evidence="1">
    <location>
        <begin position="278"/>
        <end position="305"/>
    </location>
</feature>
<evidence type="ECO:0000313" key="3">
    <source>
        <dbReference type="Proteomes" id="UP001218188"/>
    </source>
</evidence>
<dbReference type="AlphaFoldDB" id="A0AAD6TIM7"/>
<proteinExistence type="predicted"/>
<feature type="region of interest" description="Disordered" evidence="1">
    <location>
        <begin position="107"/>
        <end position="156"/>
    </location>
</feature>
<dbReference type="EMBL" id="JARJCM010000005">
    <property type="protein sequence ID" value="KAJ7044928.1"/>
    <property type="molecule type" value="Genomic_DNA"/>
</dbReference>
<feature type="compositionally biased region" description="Polar residues" evidence="1">
    <location>
        <begin position="197"/>
        <end position="209"/>
    </location>
</feature>
<accession>A0AAD6TIM7</accession>
<reference evidence="2" key="1">
    <citation type="submission" date="2023-03" db="EMBL/GenBank/DDBJ databases">
        <title>Massive genome expansion in bonnet fungi (Mycena s.s.) driven by repeated elements and novel gene families across ecological guilds.</title>
        <authorList>
            <consortium name="Lawrence Berkeley National Laboratory"/>
            <person name="Harder C.B."/>
            <person name="Miyauchi S."/>
            <person name="Viragh M."/>
            <person name="Kuo A."/>
            <person name="Thoen E."/>
            <person name="Andreopoulos B."/>
            <person name="Lu D."/>
            <person name="Skrede I."/>
            <person name="Drula E."/>
            <person name="Henrissat B."/>
            <person name="Morin E."/>
            <person name="Kohler A."/>
            <person name="Barry K."/>
            <person name="LaButti K."/>
            <person name="Morin E."/>
            <person name="Salamov A."/>
            <person name="Lipzen A."/>
            <person name="Mereny Z."/>
            <person name="Hegedus B."/>
            <person name="Baldrian P."/>
            <person name="Stursova M."/>
            <person name="Weitz H."/>
            <person name="Taylor A."/>
            <person name="Grigoriev I.V."/>
            <person name="Nagy L.G."/>
            <person name="Martin F."/>
            <person name="Kauserud H."/>
        </authorList>
    </citation>
    <scope>NUCLEOTIDE SEQUENCE</scope>
    <source>
        <strain evidence="2">CBHHK200</strain>
    </source>
</reference>
<feature type="compositionally biased region" description="Basic and acidic residues" evidence="1">
    <location>
        <begin position="107"/>
        <end position="118"/>
    </location>
</feature>
<dbReference type="Proteomes" id="UP001218188">
    <property type="component" value="Unassembled WGS sequence"/>
</dbReference>
<gene>
    <name evidence="2" type="ORF">C8F04DRAFT_519000</name>
</gene>
<feature type="region of interest" description="Disordered" evidence="1">
    <location>
        <begin position="167"/>
        <end position="186"/>
    </location>
</feature>
<feature type="region of interest" description="Disordered" evidence="1">
    <location>
        <begin position="191"/>
        <end position="236"/>
    </location>
</feature>
<organism evidence="2 3">
    <name type="scientific">Mycena alexandri</name>
    <dbReference type="NCBI Taxonomy" id="1745969"/>
    <lineage>
        <taxon>Eukaryota</taxon>
        <taxon>Fungi</taxon>
        <taxon>Dikarya</taxon>
        <taxon>Basidiomycota</taxon>
        <taxon>Agaricomycotina</taxon>
        <taxon>Agaricomycetes</taxon>
        <taxon>Agaricomycetidae</taxon>
        <taxon>Agaricales</taxon>
        <taxon>Marasmiineae</taxon>
        <taxon>Mycenaceae</taxon>
        <taxon>Mycena</taxon>
    </lineage>
</organism>
<protein>
    <submittedName>
        <fullName evidence="2">Uncharacterized protein</fullName>
    </submittedName>
</protein>
<evidence type="ECO:0000256" key="1">
    <source>
        <dbReference type="SAM" id="MobiDB-lite"/>
    </source>
</evidence>
<feature type="compositionally biased region" description="Basic and acidic residues" evidence="1">
    <location>
        <begin position="219"/>
        <end position="231"/>
    </location>
</feature>
<comment type="caution">
    <text evidence="2">The sequence shown here is derived from an EMBL/GenBank/DDBJ whole genome shotgun (WGS) entry which is preliminary data.</text>
</comment>
<name>A0AAD6TIM7_9AGAR</name>
<feature type="compositionally biased region" description="Pro residues" evidence="1">
    <location>
        <begin position="281"/>
        <end position="292"/>
    </location>
</feature>
<sequence length="334" mass="37488">MHQKASSNSELKPRNCTLRLLCKRLQHNAGSRYDYLSVWMEVWEAYITTKYNRARGQSVRRRQRRVSYRIVVSSRSQWVGGWICNNNTCMYSGRGRGVGTVQWVQRREDEGREGDGRGRGGTAGGTPTRKPKRQDNTSNQHVHARPQACASSDLPTSDLSTFQLVRGERGSAHHHQQAPRPPHLAPLRISSRDRSVVGQSSVGASTTSAALGPVRRRRSHEDTPSRRRSNDGKLSCLRRAPQIYSARRQCRCRQNRGFRLVPSSNPAFHPLPIHPSLLGTPLPPSHPLLPSHPHPRKRNQAQATAPPRLSAEFCLYDTCVSSRIVNQSVVVVNT</sequence>